<evidence type="ECO:0000256" key="1">
    <source>
        <dbReference type="SAM" id="Phobius"/>
    </source>
</evidence>
<gene>
    <name evidence="2" type="ORF">F9K24_01055</name>
</gene>
<accession>A0A833M3U5</accession>
<protein>
    <submittedName>
        <fullName evidence="2">Uncharacterized protein</fullName>
    </submittedName>
</protein>
<evidence type="ECO:0000313" key="2">
    <source>
        <dbReference type="EMBL" id="KAB2935346.1"/>
    </source>
</evidence>
<proteinExistence type="predicted"/>
<keyword evidence="1" id="KW-1133">Transmembrane helix</keyword>
<evidence type="ECO:0000313" key="3">
    <source>
        <dbReference type="Proteomes" id="UP000460298"/>
    </source>
</evidence>
<reference evidence="2 3" key="1">
    <citation type="submission" date="2019-10" db="EMBL/GenBank/DDBJ databases">
        <title>Extracellular Electron Transfer in a Candidatus Methanoperedens spp. Enrichment Culture.</title>
        <authorList>
            <person name="Berger S."/>
            <person name="Rangel Shaw D."/>
            <person name="Berben T."/>
            <person name="In 'T Zandt M."/>
            <person name="Frank J."/>
            <person name="Reimann J."/>
            <person name="Jetten M.S.M."/>
            <person name="Welte C.U."/>
        </authorList>
    </citation>
    <scope>NUCLEOTIDE SEQUENCE [LARGE SCALE GENOMIC DNA]</scope>
    <source>
        <strain evidence="2">SB12</strain>
    </source>
</reference>
<organism evidence="2 3">
    <name type="scientific">Leptonema illini</name>
    <dbReference type="NCBI Taxonomy" id="183"/>
    <lineage>
        <taxon>Bacteria</taxon>
        <taxon>Pseudomonadati</taxon>
        <taxon>Spirochaetota</taxon>
        <taxon>Spirochaetia</taxon>
        <taxon>Leptospirales</taxon>
        <taxon>Leptospiraceae</taxon>
        <taxon>Leptonema</taxon>
    </lineage>
</organism>
<dbReference type="Proteomes" id="UP000460298">
    <property type="component" value="Unassembled WGS sequence"/>
</dbReference>
<keyword evidence="1" id="KW-0812">Transmembrane</keyword>
<sequence length="92" mass="10422">MIVFVVFVAVVIVVAGLVGAQLTWEMIRELNSIRPESEQISVFIKYPLKPLYIYGLHQEAFPGPSKYRKNFLIALCFQVCCIVMLIAINAFV</sequence>
<name>A0A833M3U5_9LEPT</name>
<dbReference type="EMBL" id="WBUI01000001">
    <property type="protein sequence ID" value="KAB2935346.1"/>
    <property type="molecule type" value="Genomic_DNA"/>
</dbReference>
<keyword evidence="1" id="KW-0472">Membrane</keyword>
<dbReference type="AlphaFoldDB" id="A0A833M3U5"/>
<feature type="transmembrane region" description="Helical" evidence="1">
    <location>
        <begin position="71"/>
        <end position="91"/>
    </location>
</feature>
<comment type="caution">
    <text evidence="2">The sequence shown here is derived from an EMBL/GenBank/DDBJ whole genome shotgun (WGS) entry which is preliminary data.</text>
</comment>